<dbReference type="InterPro" id="IPR005225">
    <property type="entry name" value="Small_GTP-bd"/>
</dbReference>
<reference evidence="7" key="1">
    <citation type="submission" date="2015-02" db="EMBL/GenBank/DDBJ databases">
        <title>Genome sequencing for Strongylocentrotus purpuratus.</title>
        <authorList>
            <person name="Murali S."/>
            <person name="Liu Y."/>
            <person name="Vee V."/>
            <person name="English A."/>
            <person name="Wang M."/>
            <person name="Skinner E."/>
            <person name="Han Y."/>
            <person name="Muzny D.M."/>
            <person name="Worley K.C."/>
            <person name="Gibbs R.A."/>
        </authorList>
    </citation>
    <scope>NUCLEOTIDE SEQUENCE</scope>
</reference>
<feature type="binding site" evidence="4">
    <location>
        <position position="35"/>
    </location>
    <ligand>
        <name>Mg(2+)</name>
        <dbReference type="ChEBI" id="CHEBI:18420"/>
    </ligand>
</feature>
<keyword evidence="4" id="KW-0479">Metal-binding</keyword>
<feature type="compositionally biased region" description="Polar residues" evidence="5">
    <location>
        <begin position="382"/>
        <end position="393"/>
    </location>
</feature>
<proteinExistence type="predicted"/>
<keyword evidence="1 3" id="KW-0547">Nucleotide-binding</keyword>
<dbReference type="InterPro" id="IPR051995">
    <property type="entry name" value="Ciliary_GTPase"/>
</dbReference>
<feature type="binding site" evidence="3">
    <location>
        <begin position="28"/>
        <end position="35"/>
    </location>
    <ligand>
        <name>GTP</name>
        <dbReference type="ChEBI" id="CHEBI:37565"/>
    </ligand>
</feature>
<dbReference type="GO" id="GO:0005929">
    <property type="term" value="C:cilium"/>
    <property type="evidence" value="ECO:0007669"/>
    <property type="project" value="UniProtKB-ARBA"/>
</dbReference>
<feature type="binding site" evidence="3">
    <location>
        <begin position="130"/>
        <end position="133"/>
    </location>
    <ligand>
        <name>GTP</name>
        <dbReference type="ChEBI" id="CHEBI:37565"/>
    </ligand>
</feature>
<dbReference type="PANTHER" id="PTHR46090">
    <property type="entry name" value="ADP-RIBOSYLATION FACTOR-LIKE PROTEIN 13B"/>
    <property type="match status" value="1"/>
</dbReference>
<accession>A0A7M7PDZ9</accession>
<dbReference type="SUPFAM" id="SSF52540">
    <property type="entry name" value="P-loop containing nucleoside triphosphate hydrolases"/>
    <property type="match status" value="1"/>
</dbReference>
<dbReference type="GO" id="GO:0005525">
    <property type="term" value="F:GTP binding"/>
    <property type="evidence" value="ECO:0007669"/>
    <property type="project" value="UniProtKB-KW"/>
</dbReference>
<feature type="binding site" evidence="4">
    <location>
        <position position="52"/>
    </location>
    <ligand>
        <name>Mg(2+)</name>
        <dbReference type="ChEBI" id="CHEBI:18420"/>
    </ligand>
</feature>
<evidence type="ECO:0000313" key="7">
    <source>
        <dbReference type="Proteomes" id="UP000007110"/>
    </source>
</evidence>
<dbReference type="SMART" id="SM00178">
    <property type="entry name" value="SAR"/>
    <property type="match status" value="1"/>
</dbReference>
<evidence type="ECO:0008006" key="8">
    <source>
        <dbReference type="Google" id="ProtNLM"/>
    </source>
</evidence>
<feature type="compositionally biased region" description="Basic and acidic residues" evidence="5">
    <location>
        <begin position="477"/>
        <end position="487"/>
    </location>
</feature>
<dbReference type="GO" id="GO:0003924">
    <property type="term" value="F:GTPase activity"/>
    <property type="evidence" value="ECO:0007669"/>
    <property type="project" value="InterPro"/>
</dbReference>
<feature type="compositionally biased region" description="Acidic residues" evidence="5">
    <location>
        <begin position="245"/>
        <end position="257"/>
    </location>
</feature>
<keyword evidence="4" id="KW-0460">Magnesium</keyword>
<dbReference type="GO" id="GO:0046872">
    <property type="term" value="F:metal ion binding"/>
    <property type="evidence" value="ECO:0007669"/>
    <property type="project" value="UniProtKB-KW"/>
</dbReference>
<dbReference type="InterPro" id="IPR006689">
    <property type="entry name" value="Small_GTPase_ARF/SAR"/>
</dbReference>
<evidence type="ECO:0000256" key="1">
    <source>
        <dbReference type="ARBA" id="ARBA00022741"/>
    </source>
</evidence>
<dbReference type="PROSITE" id="PS51417">
    <property type="entry name" value="ARF"/>
    <property type="match status" value="1"/>
</dbReference>
<dbReference type="CTD" id="200894"/>
<name>A0A7M7PDZ9_STRPU</name>
<evidence type="ECO:0000256" key="2">
    <source>
        <dbReference type="ARBA" id="ARBA00023134"/>
    </source>
</evidence>
<dbReference type="AlphaFoldDB" id="A0A7M7PDZ9"/>
<feature type="region of interest" description="Disordered" evidence="5">
    <location>
        <begin position="204"/>
        <end position="502"/>
    </location>
</feature>
<dbReference type="Pfam" id="PF00025">
    <property type="entry name" value="Arf"/>
    <property type="match status" value="1"/>
</dbReference>
<evidence type="ECO:0000256" key="3">
    <source>
        <dbReference type="PIRSR" id="PIRSR606689-1"/>
    </source>
</evidence>
<dbReference type="SMART" id="SM00177">
    <property type="entry name" value="ARF"/>
    <property type="match status" value="1"/>
</dbReference>
<evidence type="ECO:0000313" key="6">
    <source>
        <dbReference type="EnsemblMetazoa" id="XP_030850417"/>
    </source>
</evidence>
<sequence>MFSLMACCFQWIKERREPRKQVTLALIGLDNSGKTTALKGVQGESLDLVAPTVGFASGDFKLGKYDVTIFDLGGGKRIRGIWANYYAESHGVIFVLDASAEDRLQECKDCLEDVLKKEKIRGKRILLLANKQDQEGALDEIDICDQLDLEEIVRNSKCPCRVETCSAVQGIGKRMDPSIKDGIQWLLDGIGNDWAKITKRVEEDTAAQKEEEAQKRAEKRERVTKEKEARKKRQEEERIAKGLPAEEEEEEEADVIDGDPFKKVDDDYFAKKKQEAAEAKEKKKKKKRLAASTGEIDNKSIENTAMTETSSSHSVNDHARTIEGDIQGDVRSNGDGGNERTSGSGTGSGPLSPDALSDGKQSGTDEAGIMPEGESKKVVVGSQENLIDEPSNNGEEKKKKKKKKIKKNKTAPMSLDGMDDSAPQPLLSGPLATPTWAQAPGHRNLFKSSQKPTLAPLAEQTTPRPSLDPLVPSVNQRRKEVLPELRSRSMKPNIEDDDDIMT</sequence>
<dbReference type="NCBIfam" id="TIGR00231">
    <property type="entry name" value="small_GTP"/>
    <property type="match status" value="1"/>
</dbReference>
<dbReference type="GeneID" id="591340"/>
<evidence type="ECO:0000256" key="4">
    <source>
        <dbReference type="PIRSR" id="PIRSR606689-2"/>
    </source>
</evidence>
<dbReference type="Proteomes" id="UP000007110">
    <property type="component" value="Unassembled WGS sequence"/>
</dbReference>
<organism evidence="6 7">
    <name type="scientific">Strongylocentrotus purpuratus</name>
    <name type="common">Purple sea urchin</name>
    <dbReference type="NCBI Taxonomy" id="7668"/>
    <lineage>
        <taxon>Eukaryota</taxon>
        <taxon>Metazoa</taxon>
        <taxon>Echinodermata</taxon>
        <taxon>Eleutherozoa</taxon>
        <taxon>Echinozoa</taxon>
        <taxon>Echinoidea</taxon>
        <taxon>Euechinoidea</taxon>
        <taxon>Echinacea</taxon>
        <taxon>Camarodonta</taxon>
        <taxon>Echinidea</taxon>
        <taxon>Strongylocentrotidae</taxon>
        <taxon>Strongylocentrotus</taxon>
    </lineage>
</organism>
<feature type="binding site" evidence="3">
    <location>
        <position position="74"/>
    </location>
    <ligand>
        <name>GTP</name>
        <dbReference type="ChEBI" id="CHEBI:37565"/>
    </ligand>
</feature>
<keyword evidence="2 3" id="KW-0342">GTP-binding</keyword>
<dbReference type="RefSeq" id="XP_030850417.1">
    <property type="nucleotide sequence ID" value="XM_030994557.1"/>
</dbReference>
<dbReference type="Gene3D" id="3.40.50.300">
    <property type="entry name" value="P-loop containing nucleotide triphosphate hydrolases"/>
    <property type="match status" value="1"/>
</dbReference>
<feature type="compositionally biased region" description="Basic residues" evidence="5">
    <location>
        <begin position="398"/>
        <end position="409"/>
    </location>
</feature>
<reference evidence="6" key="2">
    <citation type="submission" date="2021-01" db="UniProtKB">
        <authorList>
            <consortium name="EnsemblMetazoa"/>
        </authorList>
    </citation>
    <scope>IDENTIFICATION</scope>
</reference>
<dbReference type="EnsemblMetazoa" id="XM_030994557">
    <property type="protein sequence ID" value="XP_030850417"/>
    <property type="gene ID" value="LOC591340"/>
</dbReference>
<dbReference type="PRINTS" id="PR00328">
    <property type="entry name" value="SAR1GTPBP"/>
</dbReference>
<dbReference type="PANTHER" id="PTHR46090:SF2">
    <property type="entry name" value="ADP-RIBOSYLATION FACTOR-LIKE PROTEIN 13B"/>
    <property type="match status" value="1"/>
</dbReference>
<dbReference type="InterPro" id="IPR027417">
    <property type="entry name" value="P-loop_NTPase"/>
</dbReference>
<dbReference type="FunFam" id="3.40.50.300:FF:000415">
    <property type="entry name" value="ADP-ribosylation factor-like GTPase 13B"/>
    <property type="match status" value="1"/>
</dbReference>
<feature type="compositionally biased region" description="Polar residues" evidence="5">
    <location>
        <begin position="301"/>
        <end position="314"/>
    </location>
</feature>
<feature type="compositionally biased region" description="Basic and acidic residues" evidence="5">
    <location>
        <begin position="259"/>
        <end position="281"/>
    </location>
</feature>
<protein>
    <recommendedName>
        <fullName evidence="8">ADP-ribosylation factor-like protein 13B</fullName>
    </recommendedName>
</protein>
<keyword evidence="7" id="KW-1185">Reference proteome</keyword>
<feature type="compositionally biased region" description="Basic and acidic residues" evidence="5">
    <location>
        <begin position="204"/>
        <end position="240"/>
    </location>
</feature>
<evidence type="ECO:0000256" key="5">
    <source>
        <dbReference type="SAM" id="MobiDB-lite"/>
    </source>
</evidence>